<keyword evidence="1" id="KW-0812">Transmembrane</keyword>
<dbReference type="SUPFAM" id="SSF49777">
    <property type="entry name" value="PEBP-like"/>
    <property type="match status" value="1"/>
</dbReference>
<dbReference type="CDD" id="cd00865">
    <property type="entry name" value="PEBP_bact_arch"/>
    <property type="match status" value="1"/>
</dbReference>
<evidence type="ECO:0000256" key="1">
    <source>
        <dbReference type="SAM" id="Phobius"/>
    </source>
</evidence>
<gene>
    <name evidence="2" type="ORF">NAS2_0621</name>
</gene>
<keyword evidence="3" id="KW-1185">Reference proteome</keyword>
<reference evidence="2 3" key="1">
    <citation type="journal article" date="2019" name="ISME J.">
        <title>Isolation and characterization of a thermophilic sulfur- and iron-reducing thaumarchaeote from a terrestrial acidic hot spring.</title>
        <authorList>
            <person name="Kato S."/>
            <person name="Itoh T."/>
            <person name="Yuki M."/>
            <person name="Nagamori M."/>
            <person name="Ohnishi M."/>
            <person name="Uematsu K."/>
            <person name="Suzuki K."/>
            <person name="Takashina T."/>
            <person name="Ohkuma M."/>
        </authorList>
    </citation>
    <scope>NUCLEOTIDE SEQUENCE [LARGE SCALE GENOMIC DNA]</scope>
    <source>
        <strain evidence="2 3">NAS-02</strain>
    </source>
</reference>
<dbReference type="GeneID" id="55584437"/>
<keyword evidence="1" id="KW-0472">Membrane</keyword>
<evidence type="ECO:0000313" key="3">
    <source>
        <dbReference type="Proteomes" id="UP000509448"/>
    </source>
</evidence>
<dbReference type="Pfam" id="PF01161">
    <property type="entry name" value="PBP"/>
    <property type="match status" value="1"/>
</dbReference>
<dbReference type="NCBIfam" id="TIGR00481">
    <property type="entry name" value="YbhB/YbcL family Raf kinase inhibitor-like protein"/>
    <property type="match status" value="1"/>
</dbReference>
<proteinExistence type="predicted"/>
<keyword evidence="1" id="KW-1133">Transmembrane helix</keyword>
<dbReference type="EMBL" id="AP018732">
    <property type="protein sequence ID" value="BBE42010.1"/>
    <property type="molecule type" value="Genomic_DNA"/>
</dbReference>
<dbReference type="AlphaFoldDB" id="A0A4V0P1K2"/>
<sequence>MPRRRSSWRKWALLAIAVVILMGFITPYMLGAISQGPGYKLIPEGVPTFNVWSPAFAAGGTIPSNFTCSGADISPPIDWSGQPNGTTYYAVIMVDLNSSPAGFAQWIIYNIPGNATGLPAGIPGYGLVFLNSSGWAEQGLNGYGGIGYAGPCTQNGQVHEYELVVYALGGPLNVQAGASEQEVLGSMAGLVKGVAVMRFYGS</sequence>
<feature type="transmembrane region" description="Helical" evidence="1">
    <location>
        <begin position="12"/>
        <end position="30"/>
    </location>
</feature>
<name>A0A4V0P1K2_9ARCH</name>
<evidence type="ECO:0000313" key="2">
    <source>
        <dbReference type="EMBL" id="BBE42010.1"/>
    </source>
</evidence>
<dbReference type="PANTHER" id="PTHR30289:SF1">
    <property type="entry name" value="PEBP (PHOSPHATIDYLETHANOLAMINE-BINDING PROTEIN) FAMILY PROTEIN"/>
    <property type="match status" value="1"/>
</dbReference>
<dbReference type="InterPro" id="IPR036610">
    <property type="entry name" value="PEBP-like_sf"/>
</dbReference>
<accession>A0A4V0P1K2</accession>
<dbReference type="Gene3D" id="3.90.280.10">
    <property type="entry name" value="PEBP-like"/>
    <property type="match status" value="1"/>
</dbReference>
<organism evidence="2 3">
    <name type="scientific">Conexivisphaera calida</name>
    <dbReference type="NCBI Taxonomy" id="1874277"/>
    <lineage>
        <taxon>Archaea</taxon>
        <taxon>Nitrososphaerota</taxon>
        <taxon>Conexivisphaeria</taxon>
        <taxon>Conexivisphaerales</taxon>
        <taxon>Conexivisphaeraceae</taxon>
        <taxon>Conexivisphaera</taxon>
    </lineage>
</organism>
<dbReference type="Proteomes" id="UP000509448">
    <property type="component" value="Chromosome"/>
</dbReference>
<dbReference type="InterPro" id="IPR005247">
    <property type="entry name" value="YbhB_YbcL/LppC-like"/>
</dbReference>
<dbReference type="RefSeq" id="WP_174448288.1">
    <property type="nucleotide sequence ID" value="NZ_AP018732.1"/>
</dbReference>
<dbReference type="KEGG" id="ccai:NAS2_0621"/>
<dbReference type="InterPro" id="IPR008914">
    <property type="entry name" value="PEBP"/>
</dbReference>
<dbReference type="PANTHER" id="PTHR30289">
    <property type="entry name" value="UNCHARACTERIZED PROTEIN YBCL-RELATED"/>
    <property type="match status" value="1"/>
</dbReference>
<protein>
    <submittedName>
        <fullName evidence="2">UPF0098 protein</fullName>
    </submittedName>
</protein>
<dbReference type="OrthoDB" id="28720at2157"/>